<organism evidence="2 3">
    <name type="scientific">Lachnellula hyalina</name>
    <dbReference type="NCBI Taxonomy" id="1316788"/>
    <lineage>
        <taxon>Eukaryota</taxon>
        <taxon>Fungi</taxon>
        <taxon>Dikarya</taxon>
        <taxon>Ascomycota</taxon>
        <taxon>Pezizomycotina</taxon>
        <taxon>Leotiomycetes</taxon>
        <taxon>Helotiales</taxon>
        <taxon>Lachnaceae</taxon>
        <taxon>Lachnellula</taxon>
    </lineage>
</organism>
<dbReference type="Proteomes" id="UP000431533">
    <property type="component" value="Unassembled WGS sequence"/>
</dbReference>
<gene>
    <name evidence="2" type="ORF">LHYA1_G003305</name>
</gene>
<comment type="caution">
    <text evidence="2">The sequence shown here is derived from an EMBL/GenBank/DDBJ whole genome shotgun (WGS) entry which is preliminary data.</text>
</comment>
<dbReference type="OrthoDB" id="3555525at2759"/>
<sequence length="108" mass="12582">MRRRQPILSFSRNDDRDGSDIRSCFDAEDKLEETDADTEPTDIDIGGCNKVDLAWIAGDDNAYPLKYYLDQENDSNESEDKGEDYSESSFLLNRIKAQFYYIKFYPKI</sequence>
<evidence type="ECO:0000313" key="3">
    <source>
        <dbReference type="Proteomes" id="UP000431533"/>
    </source>
</evidence>
<accession>A0A8H8R7K1</accession>
<name>A0A8H8R7K1_9HELO</name>
<proteinExistence type="predicted"/>
<reference evidence="2 3" key="1">
    <citation type="submission" date="2018-05" db="EMBL/GenBank/DDBJ databases">
        <title>Genome sequencing and assembly of the regulated plant pathogen Lachnellula willkommii and related sister species for the development of diagnostic species identification markers.</title>
        <authorList>
            <person name="Giroux E."/>
            <person name="Bilodeau G."/>
        </authorList>
    </citation>
    <scope>NUCLEOTIDE SEQUENCE [LARGE SCALE GENOMIC DNA]</scope>
    <source>
        <strain evidence="2 3">CBS 185.66</strain>
    </source>
</reference>
<dbReference type="RefSeq" id="XP_031007052.1">
    <property type="nucleotide sequence ID" value="XM_031148277.1"/>
</dbReference>
<feature type="compositionally biased region" description="Basic and acidic residues" evidence="1">
    <location>
        <begin position="12"/>
        <end position="22"/>
    </location>
</feature>
<feature type="region of interest" description="Disordered" evidence="1">
    <location>
        <begin position="1"/>
        <end position="22"/>
    </location>
</feature>
<dbReference type="EMBL" id="QGMH01000034">
    <property type="protein sequence ID" value="TVY28264.1"/>
    <property type="molecule type" value="Genomic_DNA"/>
</dbReference>
<dbReference type="AlphaFoldDB" id="A0A8H8R7K1"/>
<dbReference type="GeneID" id="41983503"/>
<keyword evidence="3" id="KW-1185">Reference proteome</keyword>
<protein>
    <submittedName>
        <fullName evidence="2">Uncharacterized protein</fullName>
    </submittedName>
</protein>
<evidence type="ECO:0000313" key="2">
    <source>
        <dbReference type="EMBL" id="TVY28264.1"/>
    </source>
</evidence>
<evidence type="ECO:0000256" key="1">
    <source>
        <dbReference type="SAM" id="MobiDB-lite"/>
    </source>
</evidence>